<evidence type="ECO:0000256" key="10">
    <source>
        <dbReference type="ARBA" id="ARBA00023299"/>
    </source>
</evidence>
<dbReference type="EC" id="1.1.1.399" evidence="4"/>
<keyword evidence="8 14" id="KW-0560">Oxidoreductase</keyword>
<evidence type="ECO:0000256" key="8">
    <source>
        <dbReference type="ARBA" id="ARBA00023002"/>
    </source>
</evidence>
<dbReference type="InterPro" id="IPR029752">
    <property type="entry name" value="D-isomer_DH_CS1"/>
</dbReference>
<evidence type="ECO:0000256" key="11">
    <source>
        <dbReference type="ARBA" id="ARBA00030455"/>
    </source>
</evidence>
<dbReference type="PROSITE" id="PS51671">
    <property type="entry name" value="ACT"/>
    <property type="match status" value="1"/>
</dbReference>
<dbReference type="InterPro" id="IPR006139">
    <property type="entry name" value="D-isomer_2_OHA_DH_cat_dom"/>
</dbReference>
<comment type="function">
    <text evidence="1">Catalyzes the reversible oxidation of 3-phospho-D-glycerate to 3-phosphonooxypyruvate, the first step of the phosphorylated L-serine biosynthesis pathway. Also catalyzes the reversible oxidation of 2-hydroxyglutarate to 2-oxoglutarate.</text>
</comment>
<dbReference type="GO" id="GO:0051287">
    <property type="term" value="F:NAD binding"/>
    <property type="evidence" value="ECO:0007669"/>
    <property type="project" value="InterPro"/>
</dbReference>
<evidence type="ECO:0000256" key="5">
    <source>
        <dbReference type="ARBA" id="ARBA00013143"/>
    </source>
</evidence>
<evidence type="ECO:0000256" key="9">
    <source>
        <dbReference type="ARBA" id="ARBA00023027"/>
    </source>
</evidence>
<keyword evidence="17" id="KW-1185">Reference proteome</keyword>
<sequence length="390" mass="43039">MYQIKTYNVISQAGLKELTPDQFALNQSDQADAIILRSENLLNTNFSSQVKAIVRAGAGYNNIPLDQANEKGIAVFNTPGGNANAVKELVFFMMGVCAREIYPALNFSQENIGADVSLRTEASKNSFRGTELKDRTLGVIGLGHVGSLVANLGLAYGMNVIGYDPSIHPDAAWEVDRAVKRASNLSSLLKNCDYLTIHIPYNEDNHHFIGASKLQMLKKTAVVMNFSRSGIVDDQAVLKALDQKELKFYLSDFPSAELAGRPDVLITPHLGGSTREAEHTAARMAVRQLKEFLLNGNLINSVNLPEINEPFSTDYRVTIVHHNIPNMLGQISSIFGDFSINIDRLSNRSKGDLAYTMVEVNDFPLAKKEEFLKALQAIPSTIRTRFLEHP</sequence>
<evidence type="ECO:0000256" key="3">
    <source>
        <dbReference type="ARBA" id="ARBA00005854"/>
    </source>
</evidence>
<reference evidence="16 17" key="1">
    <citation type="journal article" date="2023" name="Microbiol. Spectr.">
        <title>Symbiosis of Carpenter Bees with Uncharacterized Lactic Acid Bacteria Showing NAD Auxotrophy.</title>
        <authorList>
            <person name="Kawasaki S."/>
            <person name="Ozawa K."/>
            <person name="Mori T."/>
            <person name="Yamamoto A."/>
            <person name="Ito M."/>
            <person name="Ohkuma M."/>
            <person name="Sakamoto M."/>
            <person name="Matsutani M."/>
        </authorList>
    </citation>
    <scope>NUCLEOTIDE SEQUENCE [LARGE SCALE GENOMIC DNA]</scope>
    <source>
        <strain evidence="16 17">XA3</strain>
    </source>
</reference>
<evidence type="ECO:0000256" key="14">
    <source>
        <dbReference type="RuleBase" id="RU003719"/>
    </source>
</evidence>
<dbReference type="GO" id="GO:0006564">
    <property type="term" value="P:L-serine biosynthetic process"/>
    <property type="evidence" value="ECO:0007669"/>
    <property type="project" value="UniProtKB-KW"/>
</dbReference>
<keyword evidence="9" id="KW-0520">NAD</keyword>
<dbReference type="Pfam" id="PF00389">
    <property type="entry name" value="2-Hacid_dh"/>
    <property type="match status" value="1"/>
</dbReference>
<dbReference type="Gene3D" id="3.30.70.260">
    <property type="match status" value="1"/>
</dbReference>
<dbReference type="PANTHER" id="PTHR42789">
    <property type="entry name" value="D-ISOMER SPECIFIC 2-HYDROXYACID DEHYDROGENASE FAMILY PROTEIN (AFU_ORTHOLOGUE AFUA_6G10090)"/>
    <property type="match status" value="1"/>
</dbReference>
<comment type="similarity">
    <text evidence="3 14">Belongs to the D-isomer specific 2-hydroxyacid dehydrogenase family.</text>
</comment>
<dbReference type="Gene3D" id="3.40.50.720">
    <property type="entry name" value="NAD(P)-binding Rossmann-like Domain"/>
    <property type="match status" value="2"/>
</dbReference>
<accession>A0AAU9DXH6</accession>
<dbReference type="CDD" id="cd04901">
    <property type="entry name" value="ACT_3PGDH"/>
    <property type="match status" value="1"/>
</dbReference>
<dbReference type="GO" id="GO:0004617">
    <property type="term" value="F:phosphoglycerate dehydrogenase activity"/>
    <property type="evidence" value="ECO:0007669"/>
    <property type="project" value="UniProtKB-EC"/>
</dbReference>
<proteinExistence type="inferred from homology"/>
<dbReference type="KEGG" id="xap:XA3_12590"/>
<evidence type="ECO:0000256" key="2">
    <source>
        <dbReference type="ARBA" id="ARBA00005216"/>
    </source>
</evidence>
<dbReference type="AlphaFoldDB" id="A0AAU9DXH6"/>
<organism evidence="16 17">
    <name type="scientific">Xylocopilactobacillus apicola</name>
    <dbReference type="NCBI Taxonomy" id="2932184"/>
    <lineage>
        <taxon>Bacteria</taxon>
        <taxon>Bacillati</taxon>
        <taxon>Bacillota</taxon>
        <taxon>Bacilli</taxon>
        <taxon>Lactobacillales</taxon>
        <taxon>Lactobacillaceae</taxon>
        <taxon>Xylocopilactobacillus</taxon>
    </lineage>
</organism>
<dbReference type="InterPro" id="IPR036291">
    <property type="entry name" value="NAD(P)-bd_dom_sf"/>
</dbReference>
<comment type="pathway">
    <text evidence="2">Amino-acid biosynthesis; L-serine biosynthesis; L-serine from 3-phospho-D-glycerate: step 1/3.</text>
</comment>
<dbReference type="PANTHER" id="PTHR42789:SF1">
    <property type="entry name" value="D-ISOMER SPECIFIC 2-HYDROXYACID DEHYDROGENASE FAMILY PROTEIN (AFU_ORTHOLOGUE AFUA_6G10090)"/>
    <property type="match status" value="1"/>
</dbReference>
<dbReference type="SUPFAM" id="SSF55021">
    <property type="entry name" value="ACT-like"/>
    <property type="match status" value="1"/>
</dbReference>
<dbReference type="SUPFAM" id="SSF51735">
    <property type="entry name" value="NAD(P)-binding Rossmann-fold domains"/>
    <property type="match status" value="1"/>
</dbReference>
<keyword evidence="10" id="KW-0718">Serine biosynthesis</keyword>
<evidence type="ECO:0000256" key="4">
    <source>
        <dbReference type="ARBA" id="ARBA00013001"/>
    </source>
</evidence>
<dbReference type="RefSeq" id="WP_317634648.1">
    <property type="nucleotide sequence ID" value="NZ_AP026802.1"/>
</dbReference>
<dbReference type="Pfam" id="PF02826">
    <property type="entry name" value="2-Hacid_dh_C"/>
    <property type="match status" value="1"/>
</dbReference>
<protein>
    <recommendedName>
        <fullName evidence="6">D-3-phosphoglycerate dehydrogenase</fullName>
        <ecNumber evidence="4">1.1.1.399</ecNumber>
        <ecNumber evidence="5">1.1.1.95</ecNumber>
    </recommendedName>
    <alternativeName>
        <fullName evidence="11">2-oxoglutarate reductase</fullName>
    </alternativeName>
</protein>
<dbReference type="CDD" id="cd12174">
    <property type="entry name" value="PGDH_like_3"/>
    <property type="match status" value="1"/>
</dbReference>
<evidence type="ECO:0000256" key="12">
    <source>
        <dbReference type="ARBA" id="ARBA00048126"/>
    </source>
</evidence>
<evidence type="ECO:0000256" key="13">
    <source>
        <dbReference type="ARBA" id="ARBA00048731"/>
    </source>
</evidence>
<feature type="domain" description="ACT" evidence="15">
    <location>
        <begin position="316"/>
        <end position="389"/>
    </location>
</feature>
<dbReference type="EMBL" id="AP026802">
    <property type="protein sequence ID" value="BDR58818.1"/>
    <property type="molecule type" value="Genomic_DNA"/>
</dbReference>
<evidence type="ECO:0000313" key="16">
    <source>
        <dbReference type="EMBL" id="BDR58818.1"/>
    </source>
</evidence>
<keyword evidence="7" id="KW-0028">Amino-acid biosynthesis</keyword>
<dbReference type="EC" id="1.1.1.95" evidence="5"/>
<dbReference type="InterPro" id="IPR002912">
    <property type="entry name" value="ACT_dom"/>
</dbReference>
<gene>
    <name evidence="16" type="primary">serA</name>
    <name evidence="16" type="ORF">XA3_12590</name>
</gene>
<comment type="catalytic activity">
    <reaction evidence="12">
        <text>(R)-2-hydroxyglutarate + NAD(+) = 2-oxoglutarate + NADH + H(+)</text>
        <dbReference type="Rhea" id="RHEA:49612"/>
        <dbReference type="ChEBI" id="CHEBI:15378"/>
        <dbReference type="ChEBI" id="CHEBI:15801"/>
        <dbReference type="ChEBI" id="CHEBI:16810"/>
        <dbReference type="ChEBI" id="CHEBI:57540"/>
        <dbReference type="ChEBI" id="CHEBI:57945"/>
        <dbReference type="EC" id="1.1.1.399"/>
    </reaction>
</comment>
<dbReference type="InterPro" id="IPR045865">
    <property type="entry name" value="ACT-like_dom_sf"/>
</dbReference>
<comment type="catalytic activity">
    <reaction evidence="13">
        <text>(2R)-3-phosphoglycerate + NAD(+) = 3-phosphooxypyruvate + NADH + H(+)</text>
        <dbReference type="Rhea" id="RHEA:12641"/>
        <dbReference type="ChEBI" id="CHEBI:15378"/>
        <dbReference type="ChEBI" id="CHEBI:18110"/>
        <dbReference type="ChEBI" id="CHEBI:57540"/>
        <dbReference type="ChEBI" id="CHEBI:57945"/>
        <dbReference type="ChEBI" id="CHEBI:58272"/>
        <dbReference type="EC" id="1.1.1.95"/>
    </reaction>
</comment>
<evidence type="ECO:0000256" key="1">
    <source>
        <dbReference type="ARBA" id="ARBA00003800"/>
    </source>
</evidence>
<evidence type="ECO:0000256" key="6">
    <source>
        <dbReference type="ARBA" id="ARBA00021582"/>
    </source>
</evidence>
<dbReference type="PROSITE" id="PS00065">
    <property type="entry name" value="D_2_HYDROXYACID_DH_1"/>
    <property type="match status" value="1"/>
</dbReference>
<dbReference type="InterPro" id="IPR006140">
    <property type="entry name" value="D-isomer_DH_NAD-bd"/>
</dbReference>
<dbReference type="SUPFAM" id="SSF52283">
    <property type="entry name" value="Formate/glycerate dehydrogenase catalytic domain-like"/>
    <property type="match status" value="1"/>
</dbReference>
<dbReference type="InterPro" id="IPR050857">
    <property type="entry name" value="D-2-hydroxyacid_DH"/>
</dbReference>
<evidence type="ECO:0000313" key="17">
    <source>
        <dbReference type="Proteomes" id="UP001321861"/>
    </source>
</evidence>
<name>A0AAU9DXH6_9LACO</name>
<dbReference type="Proteomes" id="UP001321861">
    <property type="component" value="Chromosome"/>
</dbReference>
<evidence type="ECO:0000256" key="7">
    <source>
        <dbReference type="ARBA" id="ARBA00022605"/>
    </source>
</evidence>
<evidence type="ECO:0000259" key="15">
    <source>
        <dbReference type="PROSITE" id="PS51671"/>
    </source>
</evidence>